<sequence>MLNAKFPLYALRANFGRVEDPPYILINSRYRQYILDMPSLPGNYFERRLKLAEMDTGLPLYPLKEKYTTIAQILRNPRRREFIDSDGKIWKISKCKTYPISSHKVLHRSRTWNGKYLLQTRVGNFVTSEAGDYVVVVDTPKGRILFDVSDKPSERVRIKL</sequence>
<dbReference type="Proteomes" id="UP000290327">
    <property type="component" value="Segment"/>
</dbReference>
<keyword evidence="2" id="KW-1185">Reference proteome</keyword>
<organism evidence="1 2">
    <name type="scientific">Vibrio phage VspSw_1</name>
    <dbReference type="NCBI Taxonomy" id="2484249"/>
    <lineage>
        <taxon>Viruses</taxon>
        <taxon>Duplodnaviria</taxon>
        <taxon>Heunggongvirae</taxon>
        <taxon>Uroviricota</taxon>
        <taxon>Caudoviricetes</taxon>
        <taxon>Demerecviridae</taxon>
        <taxon>Pogseptimavirus</taxon>
        <taxon>Pogseptimavirus VspSw1</taxon>
    </lineage>
</organism>
<protein>
    <submittedName>
        <fullName evidence="1">Uncharacterized protein</fullName>
    </submittedName>
</protein>
<proteinExistence type="predicted"/>
<evidence type="ECO:0000313" key="2">
    <source>
        <dbReference type="Proteomes" id="UP000290327"/>
    </source>
</evidence>
<reference evidence="1 2" key="1">
    <citation type="submission" date="2018-09" db="EMBL/GenBank/DDBJ databases">
        <title>Characterization and complete genomic analysis of VspSw_1.</title>
        <authorList>
            <person name="Chen L."/>
        </authorList>
    </citation>
    <scope>NUCLEOTIDE SEQUENCE [LARGE SCALE GENOMIC DNA]</scope>
</reference>
<name>A0A411BKH6_9CAUD</name>
<gene>
    <name evidence="1" type="ORF">VspSw1_12</name>
</gene>
<evidence type="ECO:0000313" key="1">
    <source>
        <dbReference type="EMBL" id="QAY02086.1"/>
    </source>
</evidence>
<dbReference type="EMBL" id="MH925094">
    <property type="protein sequence ID" value="QAY02086.1"/>
    <property type="molecule type" value="Genomic_DNA"/>
</dbReference>
<accession>A0A411BKH6</accession>